<keyword evidence="3" id="KW-1185">Reference proteome</keyword>
<dbReference type="Pfam" id="PF03480">
    <property type="entry name" value="DctP"/>
    <property type="match status" value="1"/>
</dbReference>
<evidence type="ECO:0000313" key="3">
    <source>
        <dbReference type="Proteomes" id="UP000761264"/>
    </source>
</evidence>
<reference evidence="2" key="1">
    <citation type="submission" date="2020-03" db="EMBL/GenBank/DDBJ databases">
        <title>Genome of Pelagibius litoralis DSM 21314T.</title>
        <authorList>
            <person name="Wang G."/>
        </authorList>
    </citation>
    <scope>NUCLEOTIDE SEQUENCE</scope>
    <source>
        <strain evidence="2">DSM 21314</strain>
    </source>
</reference>
<sequence>MPNKSKESSPQSLERRRFFEISAKYGFTAAVVAGAGGMLFSAEAAAQTAKEEKERERAAEHSMTIATAYILGASRSYPIMQLDFKENIQNATAGKVYVKLAPGGQLGAGGALAQKVQNGTIQAAQHSLSNFAPFAPVVDLINLPYFCGANQRFVNLVSSSAWKAEVDPLVESKGFKPLWYVVIDPRVVAVRKGGKGPIKTPGDLSGMKFRVPGSKMLQQYYRMIGANPTPVAWGETPSAIKQGVADALDPAVGALHVFGFKDILSWVTFSQAVPDSQVYSCNLEWFNGLPGDVQEGILFASDISAQQNLAKVPAARNYAMAEMGKAGVQFYSPTTDELGEWAKAGGYQRSEWDGFKKELAGSLETFGKLEDAANTQSRLYVHDA</sequence>
<proteinExistence type="predicted"/>
<dbReference type="GO" id="GO:0055085">
    <property type="term" value="P:transmembrane transport"/>
    <property type="evidence" value="ECO:0007669"/>
    <property type="project" value="InterPro"/>
</dbReference>
<dbReference type="EMBL" id="JAAQPH010000011">
    <property type="protein sequence ID" value="NIA69982.1"/>
    <property type="molecule type" value="Genomic_DNA"/>
</dbReference>
<dbReference type="PANTHER" id="PTHR33376">
    <property type="match status" value="1"/>
</dbReference>
<gene>
    <name evidence="2" type="ORF">HBA54_15365</name>
</gene>
<name>A0A967EYW8_9PROT</name>
<evidence type="ECO:0000313" key="2">
    <source>
        <dbReference type="EMBL" id="NIA69982.1"/>
    </source>
</evidence>
<dbReference type="RefSeq" id="WP_167226118.1">
    <property type="nucleotide sequence ID" value="NZ_JAAQPH010000011.1"/>
</dbReference>
<dbReference type="InterPro" id="IPR038404">
    <property type="entry name" value="TRAP_DctP_sf"/>
</dbReference>
<dbReference type="Proteomes" id="UP000761264">
    <property type="component" value="Unassembled WGS sequence"/>
</dbReference>
<accession>A0A967EYW8</accession>
<protein>
    <submittedName>
        <fullName evidence="2">TRAP transporter substrate-binding protein</fullName>
    </submittedName>
</protein>
<organism evidence="2 3">
    <name type="scientific">Pelagibius litoralis</name>
    <dbReference type="NCBI Taxonomy" id="374515"/>
    <lineage>
        <taxon>Bacteria</taxon>
        <taxon>Pseudomonadati</taxon>
        <taxon>Pseudomonadota</taxon>
        <taxon>Alphaproteobacteria</taxon>
        <taxon>Rhodospirillales</taxon>
        <taxon>Rhodovibrionaceae</taxon>
        <taxon>Pelagibius</taxon>
    </lineage>
</organism>
<dbReference type="Gene3D" id="3.40.190.170">
    <property type="entry name" value="Bacterial extracellular solute-binding protein, family 7"/>
    <property type="match status" value="1"/>
</dbReference>
<keyword evidence="1" id="KW-0732">Signal</keyword>
<dbReference type="CDD" id="cd13603">
    <property type="entry name" value="PBP2_TRAP_Siap_TeaA_like"/>
    <property type="match status" value="1"/>
</dbReference>
<comment type="caution">
    <text evidence="2">The sequence shown here is derived from an EMBL/GenBank/DDBJ whole genome shotgun (WGS) entry which is preliminary data.</text>
</comment>
<dbReference type="NCBIfam" id="NF037995">
    <property type="entry name" value="TRAP_S1"/>
    <property type="match status" value="1"/>
</dbReference>
<evidence type="ECO:0000256" key="1">
    <source>
        <dbReference type="ARBA" id="ARBA00022729"/>
    </source>
</evidence>
<dbReference type="PANTHER" id="PTHR33376:SF5">
    <property type="entry name" value="EXTRACYTOPLASMIC SOLUTE RECEPTOR PROTEIN"/>
    <property type="match status" value="1"/>
</dbReference>
<dbReference type="AlphaFoldDB" id="A0A967EYW8"/>
<dbReference type="InterPro" id="IPR018389">
    <property type="entry name" value="DctP_fam"/>
</dbReference>